<proteinExistence type="predicted"/>
<accession>A0A8S5TVS7</accession>
<organism evidence="2">
    <name type="scientific">Siphoviridae sp. ctQkj3</name>
    <dbReference type="NCBI Taxonomy" id="2825495"/>
    <lineage>
        <taxon>Viruses</taxon>
        <taxon>Duplodnaviria</taxon>
        <taxon>Heunggongvirae</taxon>
        <taxon>Uroviricota</taxon>
        <taxon>Caudoviricetes</taxon>
    </lineage>
</organism>
<sequence length="211" mass="23050">MFCEQCGKQVSETAKFCSNCGTPVVREQMCEETQIEHPIDSTLSSSTNSENVLVEQPSAEKTLPVYNKEANGVTFNAFEVALETDPWQKGSAGTLAFSQTIRKLTGCGIFKAAKITEQVRTDETLKAMVTAYKSGMSVSFNTSDEPKEPIDGELRCPKCHSKHIEFDKKGFQAGKAIVGGLLTGGIGIAAGWHNRNRRVGVCLKCGHRWKL</sequence>
<dbReference type="InterPro" id="IPR026870">
    <property type="entry name" value="Zinc_ribbon_dom"/>
</dbReference>
<evidence type="ECO:0000259" key="1">
    <source>
        <dbReference type="Pfam" id="PF13240"/>
    </source>
</evidence>
<reference evidence="2" key="1">
    <citation type="journal article" date="2021" name="Proc. Natl. Acad. Sci. U.S.A.">
        <title>A Catalog of Tens of Thousands of Viruses from Human Metagenomes Reveals Hidden Associations with Chronic Diseases.</title>
        <authorList>
            <person name="Tisza M.J."/>
            <person name="Buck C.B."/>
        </authorList>
    </citation>
    <scope>NUCLEOTIDE SEQUENCE</scope>
    <source>
        <strain evidence="2">CtQkj3</strain>
    </source>
</reference>
<protein>
    <submittedName>
        <fullName evidence="2">Zinc-ribbon domain protein</fullName>
    </submittedName>
</protein>
<dbReference type="EMBL" id="BK015942">
    <property type="protein sequence ID" value="DAF86302.1"/>
    <property type="molecule type" value="Genomic_DNA"/>
</dbReference>
<name>A0A8S5TVS7_9CAUD</name>
<evidence type="ECO:0000313" key="2">
    <source>
        <dbReference type="EMBL" id="DAF86302.1"/>
    </source>
</evidence>
<dbReference type="Pfam" id="PF13240">
    <property type="entry name" value="Zn_Ribbon_1"/>
    <property type="match status" value="1"/>
</dbReference>
<feature type="domain" description="Zinc-ribbon" evidence="1">
    <location>
        <begin position="2"/>
        <end position="24"/>
    </location>
</feature>